<dbReference type="RefSeq" id="WP_264432174.1">
    <property type="nucleotide sequence ID" value="NZ_CP081495.1"/>
</dbReference>
<dbReference type="Pfam" id="PF14123">
    <property type="entry name" value="DUF4290"/>
    <property type="match status" value="1"/>
</dbReference>
<evidence type="ECO:0000313" key="2">
    <source>
        <dbReference type="EMBL" id="UYW00439.1"/>
    </source>
</evidence>
<keyword evidence="3" id="KW-1185">Reference proteome</keyword>
<dbReference type="Proteomes" id="UP001163328">
    <property type="component" value="Chromosome"/>
</dbReference>
<protein>
    <submittedName>
        <fullName evidence="2">DUF4290 domain-containing protein</fullName>
    </submittedName>
</protein>
<organism evidence="2 3">
    <name type="scientific">Flavobacterium agricola</name>
    <dbReference type="NCBI Taxonomy" id="2870839"/>
    <lineage>
        <taxon>Bacteria</taxon>
        <taxon>Pseudomonadati</taxon>
        <taxon>Bacteroidota</taxon>
        <taxon>Flavobacteriia</taxon>
        <taxon>Flavobacteriales</taxon>
        <taxon>Flavobacteriaceae</taxon>
        <taxon>Flavobacterium</taxon>
    </lineage>
</organism>
<sequence length="267" mass="31226">MFKDRETPSELSYNSNKDRLIIPEYGRIIVDYINRAIQIEDKEQRNQAAQYIIKVMGSFNTHLRDVPEFQHKLWDQLFIMSDFKLDVDSPYPKPVPTTSKYTAQKLDYPQRKPKYRFYGNNILNMINVAKDWEDGDMKNALIMSIANHMKKCYLKWNEESVDDSVIEAHMYELSKGAIDLRKIEDSLLATNNLIRVNKKQNAKLNQNSVLQQQNNEVGYTRTRNSHSQNASSHNNNNRRANNYANNGNDNSSSSSKNYYKNNNKKQK</sequence>
<name>A0ABY6LVT3_9FLAO</name>
<feature type="compositionally biased region" description="Low complexity" evidence="1">
    <location>
        <begin position="225"/>
        <end position="261"/>
    </location>
</feature>
<accession>A0ABY6LVT3</accession>
<gene>
    <name evidence="2" type="ORF">K5I29_07675</name>
</gene>
<dbReference type="InterPro" id="IPR025632">
    <property type="entry name" value="DUF4290"/>
</dbReference>
<evidence type="ECO:0000313" key="3">
    <source>
        <dbReference type="Proteomes" id="UP001163328"/>
    </source>
</evidence>
<dbReference type="EMBL" id="CP081495">
    <property type="protein sequence ID" value="UYW00439.1"/>
    <property type="molecule type" value="Genomic_DNA"/>
</dbReference>
<proteinExistence type="predicted"/>
<feature type="region of interest" description="Disordered" evidence="1">
    <location>
        <begin position="219"/>
        <end position="267"/>
    </location>
</feature>
<evidence type="ECO:0000256" key="1">
    <source>
        <dbReference type="SAM" id="MobiDB-lite"/>
    </source>
</evidence>
<reference evidence="2" key="1">
    <citation type="submission" date="2021-08" db="EMBL/GenBank/DDBJ databases">
        <title>Flavobacterium sp. strain CC-SYL302.</title>
        <authorList>
            <person name="Lin S.-Y."/>
            <person name="Lee T.-H."/>
            <person name="Young C.-C."/>
        </authorList>
    </citation>
    <scope>NUCLEOTIDE SEQUENCE</scope>
    <source>
        <strain evidence="2">CC-SYL302</strain>
    </source>
</reference>